<protein>
    <submittedName>
        <fullName evidence="1">Uncharacterized protein</fullName>
    </submittedName>
</protein>
<dbReference type="KEGG" id="aaco:K1I37_07495"/>
<accession>A0A9E6ZR16</accession>
<name>T0BW97_ALIAG</name>
<dbReference type="RefSeq" id="WP_021297170.1">
    <property type="nucleotide sequence ID" value="NZ_AURB01000145.1"/>
</dbReference>
<evidence type="ECO:0000313" key="2">
    <source>
        <dbReference type="Proteomes" id="UP000829401"/>
    </source>
</evidence>
<gene>
    <name evidence="1" type="ORF">K1I37_07495</name>
</gene>
<proteinExistence type="predicted"/>
<sequence length="132" mass="14908">MRRPRQWLLSALVIVIVGIIYFRSGGQVPLPDHYQKTANGVRITANMVEIPPDSTGEQWNLTHNQAGSYYVNMYLNGRERRTFSSRKVLHKTADGTLYQTAGIIKFGQQQYHAVDIFVKTGGKSGYIDFTKG</sequence>
<accession>T0BW97</accession>
<dbReference type="STRING" id="1356854.N007_10585"/>
<organism evidence="1 2">
    <name type="scientific">Alicyclobacillus acidoterrestris (strain ATCC 49025 / DSM 3922 / CIP 106132 / NCIMB 13137 / GD3B)</name>
    <dbReference type="NCBI Taxonomy" id="1356854"/>
    <lineage>
        <taxon>Bacteria</taxon>
        <taxon>Bacillati</taxon>
        <taxon>Bacillota</taxon>
        <taxon>Bacilli</taxon>
        <taxon>Bacillales</taxon>
        <taxon>Alicyclobacillaceae</taxon>
        <taxon>Alicyclobacillus</taxon>
    </lineage>
</organism>
<dbReference type="EMBL" id="CP080467">
    <property type="protein sequence ID" value="UNO50309.1"/>
    <property type="molecule type" value="Genomic_DNA"/>
</dbReference>
<evidence type="ECO:0000313" key="1">
    <source>
        <dbReference type="EMBL" id="UNO50309.1"/>
    </source>
</evidence>
<dbReference type="OrthoDB" id="2374998at2"/>
<reference evidence="2" key="1">
    <citation type="journal article" date="2022" name="G3 (Bethesda)">
        <title>Unveiling the complete genome sequence of Alicyclobacillus acidoterrestris DSM 3922T, a taint-producing strain.</title>
        <authorList>
            <person name="Leonardo I.C."/>
            <person name="Barreto Crespo M.T."/>
            <person name="Gaspar F.B."/>
        </authorList>
    </citation>
    <scope>NUCLEOTIDE SEQUENCE [LARGE SCALE GENOMIC DNA]</scope>
    <source>
        <strain evidence="2">DSM 3922</strain>
    </source>
</reference>
<keyword evidence="2" id="KW-1185">Reference proteome</keyword>
<dbReference type="AlphaFoldDB" id="T0BW97"/>
<dbReference type="Proteomes" id="UP000829401">
    <property type="component" value="Chromosome"/>
</dbReference>